<comment type="caution">
    <text evidence="1">The sequence shown here is derived from an EMBL/GenBank/DDBJ whole genome shotgun (WGS) entry which is preliminary data.</text>
</comment>
<dbReference type="EMBL" id="CM037159">
    <property type="protein sequence ID" value="KAH7865685.1"/>
    <property type="molecule type" value="Genomic_DNA"/>
</dbReference>
<proteinExistence type="predicted"/>
<evidence type="ECO:0000313" key="1">
    <source>
        <dbReference type="EMBL" id="KAH7865685.1"/>
    </source>
</evidence>
<gene>
    <name evidence="1" type="ORF">Vadar_009822</name>
</gene>
<protein>
    <submittedName>
        <fullName evidence="1">Uncharacterized protein</fullName>
    </submittedName>
</protein>
<name>A0ACB7ZKN0_9ERIC</name>
<organism evidence="1 2">
    <name type="scientific">Vaccinium darrowii</name>
    <dbReference type="NCBI Taxonomy" id="229202"/>
    <lineage>
        <taxon>Eukaryota</taxon>
        <taxon>Viridiplantae</taxon>
        <taxon>Streptophyta</taxon>
        <taxon>Embryophyta</taxon>
        <taxon>Tracheophyta</taxon>
        <taxon>Spermatophyta</taxon>
        <taxon>Magnoliopsida</taxon>
        <taxon>eudicotyledons</taxon>
        <taxon>Gunneridae</taxon>
        <taxon>Pentapetalae</taxon>
        <taxon>asterids</taxon>
        <taxon>Ericales</taxon>
        <taxon>Ericaceae</taxon>
        <taxon>Vaccinioideae</taxon>
        <taxon>Vaccinieae</taxon>
        <taxon>Vaccinium</taxon>
    </lineage>
</organism>
<accession>A0ACB7ZKN0</accession>
<evidence type="ECO:0000313" key="2">
    <source>
        <dbReference type="Proteomes" id="UP000828048"/>
    </source>
</evidence>
<dbReference type="Proteomes" id="UP000828048">
    <property type="component" value="Chromosome 9"/>
</dbReference>
<reference evidence="1 2" key="1">
    <citation type="journal article" date="2021" name="Hortic Res">
        <title>High-quality reference genome and annotation aids understanding of berry development for evergreen blueberry (Vaccinium darrowii).</title>
        <authorList>
            <person name="Yu J."/>
            <person name="Hulse-Kemp A.M."/>
            <person name="Babiker E."/>
            <person name="Staton M."/>
        </authorList>
    </citation>
    <scope>NUCLEOTIDE SEQUENCE [LARGE SCALE GENOMIC DNA]</scope>
    <source>
        <strain evidence="2">cv. NJ 8807/NJ 8810</strain>
        <tissue evidence="1">Young leaf</tissue>
    </source>
</reference>
<keyword evidence="2" id="KW-1185">Reference proteome</keyword>
<sequence length="88" mass="9295">MRPLQGEEWLNNLKTLAIQSLQRGPVTPSGASPCTYIPGGPRGRCALAENEGDFSGHVGRAPPAFPEVTVKFVAASNENDSQKQDGSS</sequence>